<keyword evidence="2" id="KW-0238">DNA-binding</keyword>
<dbReference type="SUPFAM" id="SSF46785">
    <property type="entry name" value="Winged helix' DNA-binding domain"/>
    <property type="match status" value="1"/>
</dbReference>
<dbReference type="STRING" id="519424.AZF04_10520"/>
<dbReference type="Pfam" id="PF00392">
    <property type="entry name" value="GntR"/>
    <property type="match status" value="1"/>
</dbReference>
<dbReference type="AlphaFoldDB" id="A0A161QFH8"/>
<evidence type="ECO:0000256" key="1">
    <source>
        <dbReference type="ARBA" id="ARBA00023015"/>
    </source>
</evidence>
<dbReference type="Proteomes" id="UP000075806">
    <property type="component" value="Unassembled WGS sequence"/>
</dbReference>
<accession>A0A161QFH8</accession>
<dbReference type="SMART" id="SM00345">
    <property type="entry name" value="HTH_GNTR"/>
    <property type="match status" value="1"/>
</dbReference>
<feature type="domain" description="HTH gntR-type" evidence="4">
    <location>
        <begin position="8"/>
        <end position="76"/>
    </location>
</feature>
<name>A0A161QFH8_9BACI</name>
<dbReference type="CDD" id="cd07377">
    <property type="entry name" value="WHTH_GntR"/>
    <property type="match status" value="1"/>
</dbReference>
<protein>
    <submittedName>
        <fullName evidence="5">Phosphonate metabolism transcriptional regulator PhnF</fullName>
    </submittedName>
</protein>
<dbReference type="Gene3D" id="1.10.10.10">
    <property type="entry name" value="Winged helix-like DNA-binding domain superfamily/Winged helix DNA-binding domain"/>
    <property type="match status" value="1"/>
</dbReference>
<dbReference type="EMBL" id="LTAO01000036">
    <property type="protein sequence ID" value="KYG27619.1"/>
    <property type="molecule type" value="Genomic_DNA"/>
</dbReference>
<dbReference type="InterPro" id="IPR036388">
    <property type="entry name" value="WH-like_DNA-bd_sf"/>
</dbReference>
<keyword evidence="1" id="KW-0805">Transcription regulation</keyword>
<evidence type="ECO:0000313" key="5">
    <source>
        <dbReference type="EMBL" id="KYG27619.1"/>
    </source>
</evidence>
<dbReference type="PANTHER" id="PTHR44846">
    <property type="entry name" value="MANNOSYL-D-GLYCERATE TRANSPORT/METABOLISM SYSTEM REPRESSOR MNGR-RELATED"/>
    <property type="match status" value="1"/>
</dbReference>
<dbReference type="Pfam" id="PF07702">
    <property type="entry name" value="UTRA"/>
    <property type="match status" value="1"/>
</dbReference>
<dbReference type="SMART" id="SM00866">
    <property type="entry name" value="UTRA"/>
    <property type="match status" value="1"/>
</dbReference>
<dbReference type="InterPro" id="IPR050679">
    <property type="entry name" value="Bact_HTH_transcr_reg"/>
</dbReference>
<dbReference type="GO" id="GO:0045892">
    <property type="term" value="P:negative regulation of DNA-templated transcription"/>
    <property type="evidence" value="ECO:0007669"/>
    <property type="project" value="TreeGrafter"/>
</dbReference>
<dbReference type="PRINTS" id="PR00035">
    <property type="entry name" value="HTHGNTR"/>
</dbReference>
<keyword evidence="3" id="KW-0804">Transcription</keyword>
<dbReference type="InterPro" id="IPR011663">
    <property type="entry name" value="UTRA"/>
</dbReference>
<organism evidence="5 6">
    <name type="scientific">Alkalihalobacillus trypoxylicola</name>
    <dbReference type="NCBI Taxonomy" id="519424"/>
    <lineage>
        <taxon>Bacteria</taxon>
        <taxon>Bacillati</taxon>
        <taxon>Bacillota</taxon>
        <taxon>Bacilli</taxon>
        <taxon>Bacillales</taxon>
        <taxon>Bacillaceae</taxon>
        <taxon>Alkalihalobacillus</taxon>
    </lineage>
</organism>
<comment type="caution">
    <text evidence="5">The sequence shown here is derived from an EMBL/GenBank/DDBJ whole genome shotgun (WGS) entry which is preliminary data.</text>
</comment>
<dbReference type="InterPro" id="IPR036390">
    <property type="entry name" value="WH_DNA-bd_sf"/>
</dbReference>
<reference evidence="5" key="1">
    <citation type="submission" date="2016-02" db="EMBL/GenBank/DDBJ databases">
        <title>Genome sequence of Bacillus trypoxylicola KCTC 13244(T).</title>
        <authorList>
            <person name="Jeong H."/>
            <person name="Park S.-H."/>
            <person name="Choi S.-K."/>
        </authorList>
    </citation>
    <scope>NUCLEOTIDE SEQUENCE [LARGE SCALE GENOMIC DNA]</scope>
    <source>
        <strain evidence="5">KCTC 13244</strain>
    </source>
</reference>
<dbReference type="InterPro" id="IPR028978">
    <property type="entry name" value="Chorismate_lyase_/UTRA_dom_sf"/>
</dbReference>
<evidence type="ECO:0000256" key="2">
    <source>
        <dbReference type="ARBA" id="ARBA00023125"/>
    </source>
</evidence>
<dbReference type="GO" id="GO:0003700">
    <property type="term" value="F:DNA-binding transcription factor activity"/>
    <property type="evidence" value="ECO:0007669"/>
    <property type="project" value="InterPro"/>
</dbReference>
<dbReference type="GO" id="GO:0003677">
    <property type="term" value="F:DNA binding"/>
    <property type="evidence" value="ECO:0007669"/>
    <property type="project" value="UniProtKB-KW"/>
</dbReference>
<gene>
    <name evidence="5" type="ORF">AZF04_10520</name>
</gene>
<proteinExistence type="predicted"/>
<dbReference type="RefSeq" id="WP_061949751.1">
    <property type="nucleotide sequence ID" value="NZ_LTAO01000036.1"/>
</dbReference>
<dbReference type="PROSITE" id="PS50949">
    <property type="entry name" value="HTH_GNTR"/>
    <property type="match status" value="1"/>
</dbReference>
<evidence type="ECO:0000259" key="4">
    <source>
        <dbReference type="PROSITE" id="PS50949"/>
    </source>
</evidence>
<dbReference type="OrthoDB" id="9815017at2"/>
<dbReference type="FunFam" id="1.10.10.10:FF:000079">
    <property type="entry name" value="GntR family transcriptional regulator"/>
    <property type="match status" value="1"/>
</dbReference>
<keyword evidence="6" id="KW-1185">Reference proteome</keyword>
<dbReference type="PANTHER" id="PTHR44846:SF1">
    <property type="entry name" value="MANNOSYL-D-GLYCERATE TRANSPORT_METABOLISM SYSTEM REPRESSOR MNGR-RELATED"/>
    <property type="match status" value="1"/>
</dbReference>
<dbReference type="InterPro" id="IPR000524">
    <property type="entry name" value="Tscrpt_reg_HTH_GntR"/>
</dbReference>
<sequence>MIDKSSPMPIYYQIEEEIKLQITTGILKPGDILKSEREYAEYYQVSRMTIRQAINNLVSQGLIYKRKGSGTYVQEKKIEQGLNGLTSFTEDMKSRGLEPSNRLIHFKLIPATSAIASKLKIDVHTPVYEIKRIRLGDNTPIAIETNIIPANTVKGLTEDIIAKSLYDYIENTLHLKIGKAMQIIESSIATKAEAELLGIAKQSPILLIERETHLADGTPLEIVKSSYRADRYKFMISMNR</sequence>
<evidence type="ECO:0000256" key="3">
    <source>
        <dbReference type="ARBA" id="ARBA00023163"/>
    </source>
</evidence>
<evidence type="ECO:0000313" key="6">
    <source>
        <dbReference type="Proteomes" id="UP000075806"/>
    </source>
</evidence>
<dbReference type="SUPFAM" id="SSF64288">
    <property type="entry name" value="Chorismate lyase-like"/>
    <property type="match status" value="1"/>
</dbReference>
<dbReference type="Gene3D" id="3.40.1410.10">
    <property type="entry name" value="Chorismate lyase-like"/>
    <property type="match status" value="1"/>
</dbReference>